<dbReference type="InterPro" id="IPR043148">
    <property type="entry name" value="TagF_C"/>
</dbReference>
<evidence type="ECO:0000256" key="1">
    <source>
        <dbReference type="ARBA" id="ARBA00004202"/>
    </source>
</evidence>
<evidence type="ECO:0000256" key="4">
    <source>
        <dbReference type="ARBA" id="ARBA00022679"/>
    </source>
</evidence>
<dbReference type="EMBL" id="JBHTGL010000008">
    <property type="protein sequence ID" value="MFD0626964.1"/>
    <property type="molecule type" value="Genomic_DNA"/>
</dbReference>
<keyword evidence="4" id="KW-0808">Transferase</keyword>
<protein>
    <submittedName>
        <fullName evidence="8">CDP-glycerol glycerophosphotransferase family protein</fullName>
    </submittedName>
</protein>
<dbReference type="InterPro" id="IPR029044">
    <property type="entry name" value="Nucleotide-diphossugar_trans"/>
</dbReference>
<dbReference type="Pfam" id="PF00535">
    <property type="entry name" value="Glycos_transf_2"/>
    <property type="match status" value="1"/>
</dbReference>
<name>A0ABW2WZY6_9ACTN</name>
<keyword evidence="9" id="KW-1185">Reference proteome</keyword>
<dbReference type="Gene3D" id="3.40.50.12580">
    <property type="match status" value="1"/>
</dbReference>
<proteinExistence type="inferred from homology"/>
<evidence type="ECO:0000256" key="5">
    <source>
        <dbReference type="ARBA" id="ARBA00022944"/>
    </source>
</evidence>
<dbReference type="PANTHER" id="PTHR37316">
    <property type="entry name" value="TEICHOIC ACID GLYCEROL-PHOSPHATE PRIMASE"/>
    <property type="match status" value="1"/>
</dbReference>
<accession>A0ABW2WZY6</accession>
<dbReference type="InterPro" id="IPR051612">
    <property type="entry name" value="Teichoic_Acid_Biosynth"/>
</dbReference>
<evidence type="ECO:0000256" key="3">
    <source>
        <dbReference type="ARBA" id="ARBA00022475"/>
    </source>
</evidence>
<dbReference type="InterPro" id="IPR001173">
    <property type="entry name" value="Glyco_trans_2-like"/>
</dbReference>
<comment type="subcellular location">
    <subcellularLocation>
        <location evidence="1">Cell membrane</location>
        <topology evidence="1">Peripheral membrane protein</topology>
    </subcellularLocation>
</comment>
<feature type="domain" description="Glycosyltransferase 2-like" evidence="7">
    <location>
        <begin position="6"/>
        <end position="168"/>
    </location>
</feature>
<dbReference type="InterPro" id="IPR007554">
    <property type="entry name" value="Glycerophosphate_synth"/>
</dbReference>
<keyword evidence="5" id="KW-0777">Teichoic acid biosynthesis</keyword>
<dbReference type="Gene3D" id="3.90.550.10">
    <property type="entry name" value="Spore Coat Polysaccharide Biosynthesis Protein SpsA, Chain A"/>
    <property type="match status" value="1"/>
</dbReference>
<dbReference type="Gene3D" id="3.40.50.11820">
    <property type="match status" value="1"/>
</dbReference>
<comment type="caution">
    <text evidence="8">The sequence shown here is derived from an EMBL/GenBank/DDBJ whole genome shotgun (WGS) entry which is preliminary data.</text>
</comment>
<organism evidence="8 9">
    <name type="scientific">Streptomyces sanglieri</name>
    <dbReference type="NCBI Taxonomy" id="193460"/>
    <lineage>
        <taxon>Bacteria</taxon>
        <taxon>Bacillati</taxon>
        <taxon>Actinomycetota</taxon>
        <taxon>Actinomycetes</taxon>
        <taxon>Kitasatosporales</taxon>
        <taxon>Streptomycetaceae</taxon>
        <taxon>Streptomyces</taxon>
    </lineage>
</organism>
<dbReference type="SUPFAM" id="SSF53448">
    <property type="entry name" value="Nucleotide-diphospho-sugar transferases"/>
    <property type="match status" value="1"/>
</dbReference>
<dbReference type="Proteomes" id="UP001596915">
    <property type="component" value="Unassembled WGS sequence"/>
</dbReference>
<reference evidence="9" key="1">
    <citation type="journal article" date="2019" name="Int. J. Syst. Evol. Microbiol.">
        <title>The Global Catalogue of Microorganisms (GCM) 10K type strain sequencing project: providing services to taxonomists for standard genome sequencing and annotation.</title>
        <authorList>
            <consortium name="The Broad Institute Genomics Platform"/>
            <consortium name="The Broad Institute Genome Sequencing Center for Infectious Disease"/>
            <person name="Wu L."/>
            <person name="Ma J."/>
        </authorList>
    </citation>
    <scope>NUCLEOTIDE SEQUENCE [LARGE SCALE GENOMIC DNA]</scope>
    <source>
        <strain evidence="9">JCM 12607</strain>
    </source>
</reference>
<dbReference type="InterPro" id="IPR043149">
    <property type="entry name" value="TagF_N"/>
</dbReference>
<dbReference type="Pfam" id="PF04464">
    <property type="entry name" value="Glyphos_transf"/>
    <property type="match status" value="1"/>
</dbReference>
<evidence type="ECO:0000313" key="9">
    <source>
        <dbReference type="Proteomes" id="UP001596915"/>
    </source>
</evidence>
<sequence length="1179" mass="129489">MKPRLSVVVPVHNVEDHLEDCLRSVAGQSVGDIEVVLVDDGSTDGSTAIAESFAAHDRRFRYVRRPNGGPGAARNTGVRHTTPDVPYLAFVDSDDVVVHDGYARMLASLESTGSDLATGNVWQLTEQGRQQAGQYRWLTGSRARTHIGRDPRLLADRVAWNKVFRRSFWDRHAFAFPEGRLYEDSPVMIPAHYLAGSVDVLHEHVHYWRVREGSISRRRTDVKGVRDRISACEQVSAFLAGRGGVANGGARRRYDLSCLRDDFVYFLDGLPMGGPEYREAFMADAGAFLDRMERMDGAGRADRAVAHEFPVSLRIKWQLVKERRLPELLEVLAFERANGSGTFTVGGVPGRRQAGFPGIPDTVRLARTDLPAVARLLDARWGDDGKLRLRGYAYIRNLPATTPRHSLKMGMVRATQGQVLRTVPVRGVLAPEATVDSGQQLHRYDHSGFEMTLDPRRLRPGGWMVGMMVAAQGTVRRVAVRAVETGAAQPLVHDLGDGRRAVLDYRGGRLRLTLIQLPARCESHRFGTDLELTGRLYEGVRPKALVLTCEGVADQEFGHPVECRPDGRFTVRIPLADLAGMAGAPPAPHRAPREVEPEPGGRWRARLVLADGTRVPLAVAPESAPPVVADAAGELVLDLSGQPFVEWAVWTPDGALRVEGVTGAGTGVRQDEGPDRLVLRHETLRETVSVPVTHDERGAGVPEGVDGEVREGAYGGRRFTAFLAPSVATGLCEGRWEAYLGGRPVRVPAGLAARLPLRRNGPVAAAPVPGREFALDRRSGDRLTLWAGPVAVPAERGAFRRAELRGRHYPSRRAMPLRNAVLYTGGDSPRAVHTELLRRGVESEHLWVTDGVHGGVPPTAVPVIEHSAAWYEALARSRRIVTADQLPEWFERRPDQTVVQTWHGAPLGRFGADLAGTLYADHQELATLPHRSAQWSVLVSPSRHATPLLRRALDYRGEILEAGSPANDLLFSPDRAKTAERVRRRLGIPDGRRVVLYAPTYRDQLAHPCGADDERPHYRWDAALDPAALARSIGSAHTVLVRRHPRVTGSVPERAGVRDVSAHPDTAELLLIADVLVTDYAGLMFDFAHTGRPMLFHTYDLAHYRDTVRGFCLDFENRAPGPLLARADQIAALLRDAGSLAESAARHADAYESFRRDFCDLDDGGAAARVADRLLAAER</sequence>
<dbReference type="PANTHER" id="PTHR37316:SF3">
    <property type="entry name" value="TEICHOIC ACID GLYCEROL-PHOSPHATE TRANSFERASE"/>
    <property type="match status" value="1"/>
</dbReference>
<keyword evidence="6" id="KW-0472">Membrane</keyword>
<gene>
    <name evidence="8" type="ORF">ACFQ2K_34055</name>
</gene>
<evidence type="ECO:0000256" key="2">
    <source>
        <dbReference type="ARBA" id="ARBA00010488"/>
    </source>
</evidence>
<comment type="similarity">
    <text evidence="2">Belongs to the CDP-glycerol glycerophosphotransferase family.</text>
</comment>
<keyword evidence="3" id="KW-1003">Cell membrane</keyword>
<dbReference type="SUPFAM" id="SSF53756">
    <property type="entry name" value="UDP-Glycosyltransferase/glycogen phosphorylase"/>
    <property type="match status" value="1"/>
</dbReference>
<evidence type="ECO:0000259" key="7">
    <source>
        <dbReference type="Pfam" id="PF00535"/>
    </source>
</evidence>
<evidence type="ECO:0000313" key="8">
    <source>
        <dbReference type="EMBL" id="MFD0626964.1"/>
    </source>
</evidence>
<evidence type="ECO:0000256" key="6">
    <source>
        <dbReference type="ARBA" id="ARBA00023136"/>
    </source>
</evidence>
<dbReference type="CDD" id="cd00761">
    <property type="entry name" value="Glyco_tranf_GTA_type"/>
    <property type="match status" value="1"/>
</dbReference>